<dbReference type="Pfam" id="PF19781">
    <property type="entry name" value="DUF6266"/>
    <property type="match status" value="1"/>
</dbReference>
<organism evidence="1">
    <name type="scientific">termite gut metagenome</name>
    <dbReference type="NCBI Taxonomy" id="433724"/>
    <lineage>
        <taxon>unclassified sequences</taxon>
        <taxon>metagenomes</taxon>
        <taxon>organismal metagenomes</taxon>
    </lineage>
</organism>
<proteinExistence type="predicted"/>
<dbReference type="InterPro" id="IPR046233">
    <property type="entry name" value="DUF6266"/>
</dbReference>
<sequence>MITTFPVGYYRGRIENMVGYVRCGRQVFRSINDRPFNPRTDTQMRQRTKLANILSAYRTLSSFVRESYQTRPPSLTAYNMFVKNNLRATDVFLDKREALAKACIVAEF</sequence>
<feature type="non-terminal residue" evidence="1">
    <location>
        <position position="108"/>
    </location>
</feature>
<name>A0A5J4QNA7_9ZZZZ</name>
<dbReference type="AlphaFoldDB" id="A0A5J4QNA7"/>
<gene>
    <name evidence="1" type="ORF">EZS27_027943</name>
</gene>
<dbReference type="EMBL" id="SNRY01003021">
    <property type="protein sequence ID" value="KAA6322528.1"/>
    <property type="molecule type" value="Genomic_DNA"/>
</dbReference>
<comment type="caution">
    <text evidence="1">The sequence shown here is derived from an EMBL/GenBank/DDBJ whole genome shotgun (WGS) entry which is preliminary data.</text>
</comment>
<accession>A0A5J4QNA7</accession>
<reference evidence="1" key="1">
    <citation type="submission" date="2019-03" db="EMBL/GenBank/DDBJ databases">
        <title>Single cell metagenomics reveals metabolic interactions within the superorganism composed of flagellate Streblomastix strix and complex community of Bacteroidetes bacteria on its surface.</title>
        <authorList>
            <person name="Treitli S.C."/>
            <person name="Kolisko M."/>
            <person name="Husnik F."/>
            <person name="Keeling P."/>
            <person name="Hampl V."/>
        </authorList>
    </citation>
    <scope>NUCLEOTIDE SEQUENCE</scope>
    <source>
        <strain evidence="1">STM</strain>
    </source>
</reference>
<protein>
    <submittedName>
        <fullName evidence="1">Uncharacterized protein</fullName>
    </submittedName>
</protein>
<evidence type="ECO:0000313" key="1">
    <source>
        <dbReference type="EMBL" id="KAA6322528.1"/>
    </source>
</evidence>